<name>A0ABW1KI21_9ACTN</name>
<dbReference type="EMBL" id="JBHSPR010000039">
    <property type="protein sequence ID" value="MFC6021180.1"/>
    <property type="molecule type" value="Genomic_DNA"/>
</dbReference>
<dbReference type="Pfam" id="PF00903">
    <property type="entry name" value="Glyoxalase"/>
    <property type="match status" value="1"/>
</dbReference>
<proteinExistence type="predicted"/>
<dbReference type="PANTHER" id="PTHR34109:SF1">
    <property type="entry name" value="VOC DOMAIN-CONTAINING PROTEIN"/>
    <property type="match status" value="1"/>
</dbReference>
<evidence type="ECO:0000313" key="3">
    <source>
        <dbReference type="Proteomes" id="UP001596203"/>
    </source>
</evidence>
<organism evidence="2 3">
    <name type="scientific">Plantactinospora solaniradicis</name>
    <dbReference type="NCBI Taxonomy" id="1723736"/>
    <lineage>
        <taxon>Bacteria</taxon>
        <taxon>Bacillati</taxon>
        <taxon>Actinomycetota</taxon>
        <taxon>Actinomycetes</taxon>
        <taxon>Micromonosporales</taxon>
        <taxon>Micromonosporaceae</taxon>
        <taxon>Plantactinospora</taxon>
    </lineage>
</organism>
<keyword evidence="3" id="KW-1185">Reference proteome</keyword>
<comment type="caution">
    <text evidence="2">The sequence shown here is derived from an EMBL/GenBank/DDBJ whole genome shotgun (WGS) entry which is preliminary data.</text>
</comment>
<evidence type="ECO:0000313" key="2">
    <source>
        <dbReference type="EMBL" id="MFC6021180.1"/>
    </source>
</evidence>
<dbReference type="Gene3D" id="3.30.720.120">
    <property type="match status" value="1"/>
</dbReference>
<accession>A0ABW1KI21</accession>
<dbReference type="InterPro" id="IPR029068">
    <property type="entry name" value="Glyas_Bleomycin-R_OHBP_Dase"/>
</dbReference>
<dbReference type="PANTHER" id="PTHR34109">
    <property type="entry name" value="BNAUNNG04460D PROTEIN-RELATED"/>
    <property type="match status" value="1"/>
</dbReference>
<dbReference type="Gene3D" id="3.30.720.110">
    <property type="match status" value="1"/>
</dbReference>
<reference evidence="3" key="1">
    <citation type="journal article" date="2019" name="Int. J. Syst. Evol. Microbiol.">
        <title>The Global Catalogue of Microorganisms (GCM) 10K type strain sequencing project: providing services to taxonomists for standard genome sequencing and annotation.</title>
        <authorList>
            <consortium name="The Broad Institute Genomics Platform"/>
            <consortium name="The Broad Institute Genome Sequencing Center for Infectious Disease"/>
            <person name="Wu L."/>
            <person name="Ma J."/>
        </authorList>
    </citation>
    <scope>NUCLEOTIDE SEQUENCE [LARGE SCALE GENOMIC DNA]</scope>
    <source>
        <strain evidence="3">ZS-35-S2</strain>
    </source>
</reference>
<evidence type="ECO:0000259" key="1">
    <source>
        <dbReference type="PROSITE" id="PS51819"/>
    </source>
</evidence>
<dbReference type="RefSeq" id="WP_377429103.1">
    <property type="nucleotide sequence ID" value="NZ_JBHSPR010000039.1"/>
</dbReference>
<dbReference type="CDD" id="cd07246">
    <property type="entry name" value="VOC_like"/>
    <property type="match status" value="1"/>
</dbReference>
<gene>
    <name evidence="2" type="ORF">ACFP2T_34025</name>
</gene>
<sequence length="128" mass="13615">MSTVTPYVMVDSANAFGEFIKSAFGAELSNVVPLPTDPERVIHAEARIGTSVLFFADSGPDGGRCLRSPTEPVHIQLWTTVPDAEAAYQRAVAAGARSAMEVTPQDDGSRMGGFVDPFGTLWWVSTPG</sequence>
<dbReference type="Proteomes" id="UP001596203">
    <property type="component" value="Unassembled WGS sequence"/>
</dbReference>
<dbReference type="SUPFAM" id="SSF54593">
    <property type="entry name" value="Glyoxalase/Bleomycin resistance protein/Dihydroxybiphenyl dioxygenase"/>
    <property type="match status" value="1"/>
</dbReference>
<feature type="domain" description="VOC" evidence="1">
    <location>
        <begin position="1"/>
        <end position="127"/>
    </location>
</feature>
<dbReference type="InterPro" id="IPR004360">
    <property type="entry name" value="Glyas_Fos-R_dOase_dom"/>
</dbReference>
<dbReference type="InterPro" id="IPR037523">
    <property type="entry name" value="VOC_core"/>
</dbReference>
<dbReference type="PROSITE" id="PS51819">
    <property type="entry name" value="VOC"/>
    <property type="match status" value="1"/>
</dbReference>
<protein>
    <submittedName>
        <fullName evidence="2">VOC family protein</fullName>
    </submittedName>
</protein>